<dbReference type="RefSeq" id="WP_270026414.1">
    <property type="nucleotide sequence ID" value="NZ_JAPDDP010000030.1"/>
</dbReference>
<keyword evidence="5" id="KW-0418">Kinase</keyword>
<evidence type="ECO:0000256" key="4">
    <source>
        <dbReference type="ARBA" id="ARBA00022553"/>
    </source>
</evidence>
<dbReference type="SUPFAM" id="SSF52172">
    <property type="entry name" value="CheY-like"/>
    <property type="match status" value="1"/>
</dbReference>
<dbReference type="SMART" id="SM00388">
    <property type="entry name" value="HisKA"/>
    <property type="match status" value="1"/>
</dbReference>
<evidence type="ECO:0000313" key="10">
    <source>
        <dbReference type="EMBL" id="MDA0182055.1"/>
    </source>
</evidence>
<dbReference type="Gene3D" id="1.10.287.130">
    <property type="match status" value="1"/>
</dbReference>
<dbReference type="Proteomes" id="UP001147653">
    <property type="component" value="Unassembled WGS sequence"/>
</dbReference>
<dbReference type="SMART" id="SM00448">
    <property type="entry name" value="REC"/>
    <property type="match status" value="1"/>
</dbReference>
<feature type="domain" description="Histidine kinase" evidence="8">
    <location>
        <begin position="23"/>
        <end position="228"/>
    </location>
</feature>
<reference evidence="10" key="1">
    <citation type="submission" date="2022-10" db="EMBL/GenBank/DDBJ databases">
        <title>The WGS of Solirubrobacter phytolaccae KCTC 29190.</title>
        <authorList>
            <person name="Jiang Z."/>
        </authorList>
    </citation>
    <scope>NUCLEOTIDE SEQUENCE</scope>
    <source>
        <strain evidence="10">KCTC 29190</strain>
    </source>
</reference>
<dbReference type="SMART" id="SM00387">
    <property type="entry name" value="HATPase_c"/>
    <property type="match status" value="1"/>
</dbReference>
<evidence type="ECO:0000256" key="6">
    <source>
        <dbReference type="ARBA" id="ARBA00023012"/>
    </source>
</evidence>
<dbReference type="Gene3D" id="3.30.565.10">
    <property type="entry name" value="Histidine kinase-like ATPase, C-terminal domain"/>
    <property type="match status" value="1"/>
</dbReference>
<protein>
    <recommendedName>
        <fullName evidence="3">histidine kinase</fullName>
        <ecNumber evidence="3">2.7.13.3</ecNumber>
    </recommendedName>
</protein>
<dbReference type="InterPro" id="IPR036890">
    <property type="entry name" value="HATPase_C_sf"/>
</dbReference>
<keyword evidence="4 7" id="KW-0597">Phosphoprotein</keyword>
<dbReference type="Pfam" id="PF00072">
    <property type="entry name" value="Response_reg"/>
    <property type="match status" value="1"/>
</dbReference>
<keyword evidence="6" id="KW-0902">Two-component regulatory system</keyword>
<dbReference type="SUPFAM" id="SSF55874">
    <property type="entry name" value="ATPase domain of HSP90 chaperone/DNA topoisomerase II/histidine kinase"/>
    <property type="match status" value="1"/>
</dbReference>
<dbReference type="Pfam" id="PF02518">
    <property type="entry name" value="HATPase_c"/>
    <property type="match status" value="1"/>
</dbReference>
<dbReference type="InterPro" id="IPR011006">
    <property type="entry name" value="CheY-like_superfamily"/>
</dbReference>
<sequence>MDTAPDAHDALARANAASRLAGGVAHDFNNALTSISAYAHLALSRLEPQDPVHADVREIVRAAEHAGRLVSQLMAFSQGEQAQVEVVDVNRSVRDVGRLLTVVLGEQVELDLRLANALPGVHVNLGALEQAVMQLALNARDAMSGGGRLVIESAVTDGRVLLVFADDGPGMDAETALHAVEPFFSTKGAVGLGLTTVNALCERLGGELELESAPGIGTTVRLHLPAVEPPPSPVAGRRPHAAGTVLMVEDEETVRTVVERLLSAEGYRVLVASSGEEALELAAAEPGPIDLLVSDVVLGGITGPELAAKLKTRRPALKTLLMSGYAGTPVGPVDDFLPKPFSPFELARRVRRILRP</sequence>
<name>A0A9X3NBX3_9ACTN</name>
<dbReference type="InterPro" id="IPR003661">
    <property type="entry name" value="HisK_dim/P_dom"/>
</dbReference>
<evidence type="ECO:0000259" key="9">
    <source>
        <dbReference type="PROSITE" id="PS50110"/>
    </source>
</evidence>
<evidence type="ECO:0000256" key="2">
    <source>
        <dbReference type="ARBA" id="ARBA00004236"/>
    </source>
</evidence>
<dbReference type="InterPro" id="IPR004358">
    <property type="entry name" value="Sig_transdc_His_kin-like_C"/>
</dbReference>
<dbReference type="PANTHER" id="PTHR43065">
    <property type="entry name" value="SENSOR HISTIDINE KINASE"/>
    <property type="match status" value="1"/>
</dbReference>
<dbReference type="CDD" id="cd00082">
    <property type="entry name" value="HisKA"/>
    <property type="match status" value="1"/>
</dbReference>
<evidence type="ECO:0000256" key="7">
    <source>
        <dbReference type="PROSITE-ProRule" id="PRU00169"/>
    </source>
</evidence>
<evidence type="ECO:0000256" key="5">
    <source>
        <dbReference type="ARBA" id="ARBA00022777"/>
    </source>
</evidence>
<dbReference type="PROSITE" id="PS50110">
    <property type="entry name" value="RESPONSE_REGULATORY"/>
    <property type="match status" value="1"/>
</dbReference>
<dbReference type="PROSITE" id="PS50109">
    <property type="entry name" value="HIS_KIN"/>
    <property type="match status" value="1"/>
</dbReference>
<organism evidence="10 11">
    <name type="scientific">Solirubrobacter phytolaccae</name>
    <dbReference type="NCBI Taxonomy" id="1404360"/>
    <lineage>
        <taxon>Bacteria</taxon>
        <taxon>Bacillati</taxon>
        <taxon>Actinomycetota</taxon>
        <taxon>Thermoleophilia</taxon>
        <taxon>Solirubrobacterales</taxon>
        <taxon>Solirubrobacteraceae</taxon>
        <taxon>Solirubrobacter</taxon>
    </lineage>
</organism>
<dbReference type="EMBL" id="JAPDDP010000030">
    <property type="protein sequence ID" value="MDA0182055.1"/>
    <property type="molecule type" value="Genomic_DNA"/>
</dbReference>
<dbReference type="Gene3D" id="3.40.50.2300">
    <property type="match status" value="1"/>
</dbReference>
<dbReference type="Pfam" id="PF00512">
    <property type="entry name" value="HisKA"/>
    <property type="match status" value="1"/>
</dbReference>
<dbReference type="InterPro" id="IPR003594">
    <property type="entry name" value="HATPase_dom"/>
</dbReference>
<comment type="catalytic activity">
    <reaction evidence="1">
        <text>ATP + protein L-histidine = ADP + protein N-phospho-L-histidine.</text>
        <dbReference type="EC" id="2.7.13.3"/>
    </reaction>
</comment>
<keyword evidence="5" id="KW-0808">Transferase</keyword>
<accession>A0A9X3NBX3</accession>
<comment type="caution">
    <text evidence="10">The sequence shown here is derived from an EMBL/GenBank/DDBJ whole genome shotgun (WGS) entry which is preliminary data.</text>
</comment>
<dbReference type="InterPro" id="IPR001789">
    <property type="entry name" value="Sig_transdc_resp-reg_receiver"/>
</dbReference>
<evidence type="ECO:0000313" key="11">
    <source>
        <dbReference type="Proteomes" id="UP001147653"/>
    </source>
</evidence>
<evidence type="ECO:0000256" key="3">
    <source>
        <dbReference type="ARBA" id="ARBA00012438"/>
    </source>
</evidence>
<feature type="domain" description="Response regulatory" evidence="9">
    <location>
        <begin position="244"/>
        <end position="354"/>
    </location>
</feature>
<proteinExistence type="predicted"/>
<evidence type="ECO:0000259" key="8">
    <source>
        <dbReference type="PROSITE" id="PS50109"/>
    </source>
</evidence>
<dbReference type="PRINTS" id="PR00344">
    <property type="entry name" value="BCTRLSENSOR"/>
</dbReference>
<feature type="modified residue" description="4-aspartylphosphate" evidence="7">
    <location>
        <position position="295"/>
    </location>
</feature>
<dbReference type="CDD" id="cd00156">
    <property type="entry name" value="REC"/>
    <property type="match status" value="1"/>
</dbReference>
<dbReference type="PANTHER" id="PTHR43065:SF42">
    <property type="entry name" value="TWO-COMPONENT SENSOR PPRA"/>
    <property type="match status" value="1"/>
</dbReference>
<dbReference type="EC" id="2.7.13.3" evidence="3"/>
<evidence type="ECO:0000256" key="1">
    <source>
        <dbReference type="ARBA" id="ARBA00000085"/>
    </source>
</evidence>
<dbReference type="InterPro" id="IPR036097">
    <property type="entry name" value="HisK_dim/P_sf"/>
</dbReference>
<dbReference type="AlphaFoldDB" id="A0A9X3NBX3"/>
<keyword evidence="11" id="KW-1185">Reference proteome</keyword>
<gene>
    <name evidence="10" type="ORF">OJ997_17250</name>
</gene>
<dbReference type="InterPro" id="IPR005467">
    <property type="entry name" value="His_kinase_dom"/>
</dbReference>
<comment type="subcellular location">
    <subcellularLocation>
        <location evidence="2">Cell membrane</location>
    </subcellularLocation>
</comment>
<dbReference type="GO" id="GO:0005886">
    <property type="term" value="C:plasma membrane"/>
    <property type="evidence" value="ECO:0007669"/>
    <property type="project" value="UniProtKB-SubCell"/>
</dbReference>
<dbReference type="SUPFAM" id="SSF47384">
    <property type="entry name" value="Homodimeric domain of signal transducing histidine kinase"/>
    <property type="match status" value="1"/>
</dbReference>
<dbReference type="GO" id="GO:0000155">
    <property type="term" value="F:phosphorelay sensor kinase activity"/>
    <property type="evidence" value="ECO:0007669"/>
    <property type="project" value="InterPro"/>
</dbReference>